<keyword evidence="1" id="KW-0175">Coiled coil</keyword>
<feature type="coiled-coil region" evidence="1">
    <location>
        <begin position="330"/>
        <end position="357"/>
    </location>
</feature>
<accession>A0A6V7XR73</accession>
<evidence type="ECO:0000313" key="3">
    <source>
        <dbReference type="EMBL" id="CAD2201816.1"/>
    </source>
</evidence>
<dbReference type="Proteomes" id="UP000580250">
    <property type="component" value="Unassembled WGS sequence"/>
</dbReference>
<comment type="caution">
    <text evidence="3">The sequence shown here is derived from an EMBL/GenBank/DDBJ whole genome shotgun (WGS) entry which is preliminary data.</text>
</comment>
<evidence type="ECO:0000256" key="1">
    <source>
        <dbReference type="SAM" id="Coils"/>
    </source>
</evidence>
<organism evidence="3 4">
    <name type="scientific">Meloidogyne enterolobii</name>
    <name type="common">Root-knot nematode worm</name>
    <name type="synonym">Meloidogyne mayaguensis</name>
    <dbReference type="NCBI Taxonomy" id="390850"/>
    <lineage>
        <taxon>Eukaryota</taxon>
        <taxon>Metazoa</taxon>
        <taxon>Ecdysozoa</taxon>
        <taxon>Nematoda</taxon>
        <taxon>Chromadorea</taxon>
        <taxon>Rhabditida</taxon>
        <taxon>Tylenchina</taxon>
        <taxon>Tylenchomorpha</taxon>
        <taxon>Tylenchoidea</taxon>
        <taxon>Meloidogynidae</taxon>
        <taxon>Meloidogyninae</taxon>
        <taxon>Meloidogyne</taxon>
    </lineage>
</organism>
<gene>
    <name evidence="3" type="ORF">MENT_LOCUS55397</name>
</gene>
<dbReference type="EMBL" id="CAJEWN010002083">
    <property type="protein sequence ID" value="CAD2201816.1"/>
    <property type="molecule type" value="Genomic_DNA"/>
</dbReference>
<feature type="region of interest" description="Disordered" evidence="2">
    <location>
        <begin position="674"/>
        <end position="748"/>
    </location>
</feature>
<name>A0A6V7XR73_MELEN</name>
<proteinExistence type="predicted"/>
<reference evidence="3 4" key="1">
    <citation type="submission" date="2020-08" db="EMBL/GenBank/DDBJ databases">
        <authorList>
            <person name="Koutsovoulos G."/>
            <person name="Danchin GJ E."/>
        </authorList>
    </citation>
    <scope>NUCLEOTIDE SEQUENCE [LARGE SCALE GENOMIC DNA]</scope>
</reference>
<feature type="compositionally biased region" description="Acidic residues" evidence="2">
    <location>
        <begin position="720"/>
        <end position="742"/>
    </location>
</feature>
<protein>
    <submittedName>
        <fullName evidence="3">Uncharacterized protein</fullName>
    </submittedName>
</protein>
<evidence type="ECO:0000313" key="4">
    <source>
        <dbReference type="Proteomes" id="UP000580250"/>
    </source>
</evidence>
<sequence>MFSAQKSRNHCRLPVLGLLVDPFNCSKNLLNKLGHLVTIEIRPQWHMEKGVVIWTALNSCEDSKVPVLETKKCFRDTASVDKFCPDLHGVGTVGRLGTMTMSAKNNILQLITTTTLPAKPLTGSNKLSLGSKRILAAYFTYKCSTNCFVFFEFCEITNTFSCRHDIPLQPKSSRNISIGDWYYIDFECISNKTEPVNVTSIRPTSPRVETRVRHNICAQFRGGGFAIVKFWHCSDQFCAGSQFYSDPDKIWWPDLCVKCFPKEGITNTSPLNEGNTHFRPYSHLSISSSHKSNCGSSTISSFSTTHSKNTNINFNKSNESIVNYRRFSIREQERREKLEQREKLDKLAKLLENREKASYEEFKALRNTKAAKCSSSRSSIFSSGYRQFQQEKQHTRSINQTSSRTTYTGNTTTYGQFIHQQNIPQEKQQNIHQNYYLDTRNKQQNIHQNIYLDTRHNQQNINKNIEDNVCQNVRQNIQQNITNNEQEYFHQNIKQNKQQNINKNKEENVFKNKQQNKQPKPVNKCFSVQKKLNVENVENSTTTSSSTLKLINNVEVVEEQNNNNDVYSSNNSLMNETLEIRMSESSDDNIGNEQHKQKQQPFFVAEEFSSLKVSDTQTTKQQVVDEGEPGGFGYSRRRRFAFELKTNLEQQQKIKEGNPFQKFQFSSNKNVGKENLQKIRGNKNKGENSEDDYVIDEALNAALSDEERNEEEGGDKYNDEDVFEYDEEGVEDVEEEGEEEYADYSSNVSGSRITIKPSLFSSKQKFFG</sequence>
<evidence type="ECO:0000256" key="2">
    <source>
        <dbReference type="SAM" id="MobiDB-lite"/>
    </source>
</evidence>
<dbReference type="AlphaFoldDB" id="A0A6V7XR73"/>